<dbReference type="GO" id="GO:0006370">
    <property type="term" value="P:7-methylguanosine mRNA capping"/>
    <property type="evidence" value="ECO:0007669"/>
    <property type="project" value="UniProtKB-UniRule"/>
</dbReference>
<dbReference type="EC" id="2.1.1.57" evidence="1"/>
<protein>
    <recommendedName>
        <fullName evidence="1">Cap-specific mRNA (nucleoside-2'-O-)-methyltransferase 1</fullName>
        <ecNumber evidence="1">2.1.1.57</ecNumber>
    </recommendedName>
    <alternativeName>
        <fullName evidence="1">Cap1 2'O-ribose methyltransferase 1</fullName>
    </alternativeName>
</protein>
<dbReference type="PANTHER" id="PTHR16121:SF0">
    <property type="entry name" value="CAP-SPECIFIC MRNA (NUCLEOSIDE-2'-O-)-METHYLTRANSFERASE 1"/>
    <property type="match status" value="1"/>
</dbReference>
<comment type="function">
    <text evidence="1">S-adenosyl-L-methionine-dependent methyltransferase that mediates RNA cap1 2'-O-ribose methylation to the 5'-cap structure of RNAs. Methylates the ribose of the first nucleotide of a m(7)GpppG-capped mRNA to produce m(7)GpppNmp (cap1).</text>
</comment>
<keyword evidence="1" id="KW-0949">S-adenosyl-L-methionine</keyword>
<dbReference type="GO" id="GO:0005737">
    <property type="term" value="C:cytoplasm"/>
    <property type="evidence" value="ECO:0007669"/>
    <property type="project" value="TreeGrafter"/>
</dbReference>
<dbReference type="GO" id="GO:0016556">
    <property type="term" value="P:mRNA modification"/>
    <property type="evidence" value="ECO:0007669"/>
    <property type="project" value="UniProtKB-UniRule"/>
</dbReference>
<dbReference type="GO" id="GO:0004483">
    <property type="term" value="F:methyltransferase cap1 activity"/>
    <property type="evidence" value="ECO:0007669"/>
    <property type="project" value="UniProtKB-UniRule"/>
</dbReference>
<dbReference type="SMART" id="SM00443">
    <property type="entry name" value="G_patch"/>
    <property type="match status" value="1"/>
</dbReference>
<dbReference type="PANTHER" id="PTHR16121">
    <property type="entry name" value="CAP-SPECIFIC MRNA (NUCLEOSIDE-2'-O-)-METHYLTRANSFERASE 1-RELATED"/>
    <property type="match status" value="1"/>
</dbReference>
<dbReference type="SUPFAM" id="SSF53335">
    <property type="entry name" value="S-adenosyl-L-methionine-dependent methyltransferases"/>
    <property type="match status" value="1"/>
</dbReference>
<feature type="region of interest" description="Disordered" evidence="2">
    <location>
        <begin position="1"/>
        <end position="125"/>
    </location>
</feature>
<name>A0A8X7BZ53_9ARAC</name>
<dbReference type="Gene3D" id="3.40.50.12760">
    <property type="match status" value="1"/>
</dbReference>
<dbReference type="PROSITE" id="PS50174">
    <property type="entry name" value="G_PATCH"/>
    <property type="match status" value="1"/>
</dbReference>
<keyword evidence="1" id="KW-0489">Methyltransferase</keyword>
<evidence type="ECO:0000256" key="1">
    <source>
        <dbReference type="RuleBase" id="RU368012"/>
    </source>
</evidence>
<evidence type="ECO:0000313" key="6">
    <source>
        <dbReference type="Proteomes" id="UP000886998"/>
    </source>
</evidence>
<organism evidence="5 6">
    <name type="scientific">Trichonephila inaurata madagascariensis</name>
    <dbReference type="NCBI Taxonomy" id="2747483"/>
    <lineage>
        <taxon>Eukaryota</taxon>
        <taxon>Metazoa</taxon>
        <taxon>Ecdysozoa</taxon>
        <taxon>Arthropoda</taxon>
        <taxon>Chelicerata</taxon>
        <taxon>Arachnida</taxon>
        <taxon>Araneae</taxon>
        <taxon>Araneomorphae</taxon>
        <taxon>Entelegynae</taxon>
        <taxon>Araneoidea</taxon>
        <taxon>Nephilidae</taxon>
        <taxon>Trichonephila</taxon>
        <taxon>Trichonephila inaurata</taxon>
    </lineage>
</organism>
<comment type="caution">
    <text evidence="5">The sequence shown here is derived from an EMBL/GenBank/DDBJ whole genome shotgun (WGS) entry which is preliminary data.</text>
</comment>
<dbReference type="GO" id="GO:0003676">
    <property type="term" value="F:nucleic acid binding"/>
    <property type="evidence" value="ECO:0007669"/>
    <property type="project" value="UniProtKB-UniRule"/>
</dbReference>
<dbReference type="GO" id="GO:0032259">
    <property type="term" value="P:methylation"/>
    <property type="evidence" value="ECO:0007669"/>
    <property type="project" value="UniProtKB-KW"/>
</dbReference>
<comment type="catalytic activity">
    <reaction evidence="1">
        <text>a 5'-end (N(7)-methyl 5'-triphosphoguanosine)-ribonucleoside in mRNA + S-adenosyl-L-methionine = a 5'-end (N(7)-methyl 5'-triphosphoguanosine)-(2'-O-methyl-ribonucleoside) in mRNA + S-adenosyl-L-homocysteine + H(+)</text>
        <dbReference type="Rhea" id="RHEA:67020"/>
        <dbReference type="Rhea" id="RHEA-COMP:17167"/>
        <dbReference type="Rhea" id="RHEA-COMP:17168"/>
        <dbReference type="ChEBI" id="CHEBI:15378"/>
        <dbReference type="ChEBI" id="CHEBI:57856"/>
        <dbReference type="ChEBI" id="CHEBI:59789"/>
        <dbReference type="ChEBI" id="CHEBI:156461"/>
        <dbReference type="ChEBI" id="CHEBI:167609"/>
        <dbReference type="EC" id="2.1.1.57"/>
    </reaction>
</comment>
<keyword evidence="1" id="KW-0808">Transferase</keyword>
<keyword evidence="1" id="KW-0507">mRNA processing</keyword>
<feature type="compositionally biased region" description="Polar residues" evidence="2">
    <location>
        <begin position="56"/>
        <end position="65"/>
    </location>
</feature>
<evidence type="ECO:0000259" key="4">
    <source>
        <dbReference type="PROSITE" id="PS51613"/>
    </source>
</evidence>
<dbReference type="InterPro" id="IPR050851">
    <property type="entry name" value="mRNA_Cap_2O-Ribose_MeTrfase"/>
</dbReference>
<dbReference type="Proteomes" id="UP000886998">
    <property type="component" value="Unassembled WGS sequence"/>
</dbReference>
<sequence length="914" mass="104446">MNKFKSLSDSSTSESEEDYGKRKNNPSYESWGGIKRNRSTDEEESHAEMFLRMANSGANFKSPNKYSERRFSTDDTEDETSEPISKKPKGDFKNPAKYIERELSTDQTGSGSDSDSEEKSSSTKMVANMPSMDILNGSYGLGMKMMEKMGYKTGKGLGKNEQGRVQIVEASKQRGRRGLGLTIAGLEPSDTIWDSSQEEILMKEEVSWMPDCNIKPLKLFHLQEWITEGKKKELISDETEFCDPEILKKVITYKSVFDKLEPEEMRKARTRSNPFETIRGGIFLNRAAMKMANMDSRFDFMFTDPKDMKGKSAIGDNELLYFADVCAGPGGFSEYVLWRKKWGCKGFGFTLRGKNDFKLEDFFAGPPETFEPYYGVDEDGDIYSPRNLRSLQEFVHSNTSNKGVHFMMADGGFSVEGRENEQEILSKRLYLCQFLCALLILRKGGHFVCKLFDLFTPFSVGLVYLMWMAFEKVCIFKPNTSRPANSERYIVCKWLKGDTKDIAEYMFKINERLGKLGETSTIDITEVVPLDILKGDEEFYNYIVDSNNKLGANQIIHLDKIRVFAQNVELHETRQSDIRKECFALWGVPDKARAAPPKSDPDASYKVLMQGENLNYIKNSALSLTQNSLKKLDKVFDFHCVVCGETKTPPNLFISLGKSNIYQYDPNASKWQKLDVTLELPASTLFYGELIQELKGESRAQRRISALHLIDAIYLGGTDVRNFHFEKRMILAEKLAKAVSKPSRSDCIPFRVKEIWNLPRIEDIFDRLAMRIVKNCHIPRLCFDLGDGRHIIATGLLIFQTTAVLEYGHQIFQVASPTNLKKLERVQLSAVRIITGLRYSCPTDIVLYEADIQPLIMRFEVNLYRSCFSGRIFWNWERGVQLIEEQNIRCDNSLVQGQALANFVRHIVNKMTGR</sequence>
<dbReference type="OrthoDB" id="10251234at2759"/>
<dbReference type="Pfam" id="PF01728">
    <property type="entry name" value="FtsJ"/>
    <property type="match status" value="1"/>
</dbReference>
<dbReference type="InterPro" id="IPR029063">
    <property type="entry name" value="SAM-dependent_MTases_sf"/>
</dbReference>
<feature type="domain" description="G-patch" evidence="3">
    <location>
        <begin position="138"/>
        <end position="184"/>
    </location>
</feature>
<dbReference type="GO" id="GO:0005634">
    <property type="term" value="C:nucleus"/>
    <property type="evidence" value="ECO:0007669"/>
    <property type="project" value="UniProtKB-SubCell"/>
</dbReference>
<dbReference type="Gene3D" id="3.30.470.30">
    <property type="entry name" value="DNA ligase/mRNA capping enzyme"/>
    <property type="match status" value="1"/>
</dbReference>
<feature type="compositionally biased region" description="Basic and acidic residues" evidence="2">
    <location>
        <begin position="84"/>
        <end position="104"/>
    </location>
</feature>
<evidence type="ECO:0000259" key="3">
    <source>
        <dbReference type="PROSITE" id="PS50174"/>
    </source>
</evidence>
<dbReference type="InterPro" id="IPR000467">
    <property type="entry name" value="G_patch_dom"/>
</dbReference>
<dbReference type="AlphaFoldDB" id="A0A8X7BZ53"/>
<proteinExistence type="predicted"/>
<keyword evidence="1" id="KW-0506">mRNA capping</keyword>
<evidence type="ECO:0000256" key="2">
    <source>
        <dbReference type="SAM" id="MobiDB-lite"/>
    </source>
</evidence>
<evidence type="ECO:0000313" key="5">
    <source>
        <dbReference type="EMBL" id="GFY50566.1"/>
    </source>
</evidence>
<dbReference type="Pfam" id="PF01585">
    <property type="entry name" value="G-patch"/>
    <property type="match status" value="1"/>
</dbReference>
<dbReference type="PROSITE" id="PS51613">
    <property type="entry name" value="SAM_MT_RRMJ"/>
    <property type="match status" value="1"/>
</dbReference>
<dbReference type="FunFam" id="3.40.50.12760:FF:000004">
    <property type="entry name" value="FtsJ-like methyltransferase"/>
    <property type="match status" value="1"/>
</dbReference>
<keyword evidence="6" id="KW-1185">Reference proteome</keyword>
<gene>
    <name evidence="5" type="primary">CMTR1</name>
    <name evidence="5" type="ORF">TNIN_86121</name>
</gene>
<keyword evidence="1" id="KW-0539">Nucleus</keyword>
<comment type="subcellular location">
    <subcellularLocation>
        <location evidence="1">Nucleus</location>
    </subcellularLocation>
</comment>
<dbReference type="EMBL" id="BMAV01007554">
    <property type="protein sequence ID" value="GFY50566.1"/>
    <property type="molecule type" value="Genomic_DNA"/>
</dbReference>
<reference evidence="5" key="1">
    <citation type="submission" date="2020-08" db="EMBL/GenBank/DDBJ databases">
        <title>Multicomponent nature underlies the extraordinary mechanical properties of spider dragline silk.</title>
        <authorList>
            <person name="Kono N."/>
            <person name="Nakamura H."/>
            <person name="Mori M."/>
            <person name="Yoshida Y."/>
            <person name="Ohtoshi R."/>
            <person name="Malay A.D."/>
            <person name="Moran D.A.P."/>
            <person name="Tomita M."/>
            <person name="Numata K."/>
            <person name="Arakawa K."/>
        </authorList>
    </citation>
    <scope>NUCLEOTIDE SEQUENCE</scope>
</reference>
<accession>A0A8X7BZ53</accession>
<feature type="domain" description="RrmJ-type SAM-dependent 2'-O-MTase" evidence="4">
    <location>
        <begin position="282"/>
        <end position="496"/>
    </location>
</feature>
<dbReference type="InterPro" id="IPR002877">
    <property type="entry name" value="RNA_MeTrfase_FtsJ_dom"/>
</dbReference>
<dbReference type="InterPro" id="IPR025816">
    <property type="entry name" value="RrmJ-type_MeTrfase"/>
</dbReference>